<reference evidence="2 3" key="1">
    <citation type="submission" date="2019-03" db="EMBL/GenBank/DDBJ databases">
        <title>Genomic Encyclopedia of Type Strains, Phase IV (KMG-IV): sequencing the most valuable type-strain genomes for metagenomic binning, comparative biology and taxonomic classification.</title>
        <authorList>
            <person name="Goeker M."/>
        </authorList>
    </citation>
    <scope>NUCLEOTIDE SEQUENCE [LARGE SCALE GENOMIC DNA]</scope>
    <source>
        <strain evidence="2 3">DSM 28287</strain>
    </source>
</reference>
<dbReference type="SMART" id="SM00530">
    <property type="entry name" value="HTH_XRE"/>
    <property type="match status" value="1"/>
</dbReference>
<gene>
    <name evidence="2" type="ORF">EV211_10463</name>
</gene>
<evidence type="ECO:0000313" key="2">
    <source>
        <dbReference type="EMBL" id="TDP59130.1"/>
    </source>
</evidence>
<sequence>MSDILQKKRQAIIRQFVTERIIQGLTQEELAERIGTQRSNICRLESGKQNPSLDLMVKLSQALGKELEFNLVEKEESHMDKYVLRMFDVNLIEFTLEEKGLEGLTARIDQTYEDKEYLFPLDLKVSGEGLLEWLQKRVIPKNRAFVDEILQSLGLSANDTKGIIDVCKGLSLTDSYWIVPCGFEGKFADYNLFENRFSEILSLVAYTGVGRTHEAFSTSPELTTGGALPKAWRFIDGDGVFLYKGGTSGGANTGKEPFSEYYAFQIAKQMGLNAVEYDLENWKGLLASKCRLFTDIGTSFVPAYGLVGKDTLKPYIDYYRNLGEEYYEQLCSMLVFDAVIYNEDRHFGNFGILRDNKTGQIISPAPIFDNGLSLFSAAMPDEFENIGEYAATRMPPYRNVTFEAICREVIGRKQMQQLRKLLGFHFKRHPKINLPEKRLMSIEAQIQKRASYLLELPGN</sequence>
<dbReference type="RefSeq" id="WP_133527733.1">
    <property type="nucleotide sequence ID" value="NZ_SNXO01000004.1"/>
</dbReference>
<dbReference type="CDD" id="cd00093">
    <property type="entry name" value="HTH_XRE"/>
    <property type="match status" value="1"/>
</dbReference>
<dbReference type="EMBL" id="SNXO01000004">
    <property type="protein sequence ID" value="TDP59130.1"/>
    <property type="molecule type" value="Genomic_DNA"/>
</dbReference>
<dbReference type="Pfam" id="PF01381">
    <property type="entry name" value="HTH_3"/>
    <property type="match status" value="1"/>
</dbReference>
<accession>A0A4R6QAC7</accession>
<proteinExistence type="predicted"/>
<dbReference type="InterPro" id="IPR010982">
    <property type="entry name" value="Lambda_DNA-bd_dom_sf"/>
</dbReference>
<name>A0A4R6QAC7_9FIRM</name>
<dbReference type="PROSITE" id="PS50943">
    <property type="entry name" value="HTH_CROC1"/>
    <property type="match status" value="1"/>
</dbReference>
<dbReference type="Proteomes" id="UP000295500">
    <property type="component" value="Unassembled WGS sequence"/>
</dbReference>
<dbReference type="Gene3D" id="1.10.260.40">
    <property type="entry name" value="lambda repressor-like DNA-binding domains"/>
    <property type="match status" value="1"/>
</dbReference>
<dbReference type="Gene3D" id="1.10.1070.20">
    <property type="match status" value="1"/>
</dbReference>
<keyword evidence="2" id="KW-0238">DNA-binding</keyword>
<comment type="caution">
    <text evidence="2">The sequence shown here is derived from an EMBL/GenBank/DDBJ whole genome shotgun (WGS) entry which is preliminary data.</text>
</comment>
<dbReference type="AlphaFoldDB" id="A0A4R6QAC7"/>
<evidence type="ECO:0000259" key="1">
    <source>
        <dbReference type="PROSITE" id="PS50943"/>
    </source>
</evidence>
<organism evidence="2 3">
    <name type="scientific">Aminicella lysinilytica</name>
    <dbReference type="NCBI Taxonomy" id="433323"/>
    <lineage>
        <taxon>Bacteria</taxon>
        <taxon>Bacillati</taxon>
        <taxon>Bacillota</taxon>
        <taxon>Clostridia</taxon>
        <taxon>Peptostreptococcales</taxon>
        <taxon>Anaerovoracaceae</taxon>
        <taxon>Aminicella</taxon>
    </lineage>
</organism>
<dbReference type="GO" id="GO:0003677">
    <property type="term" value="F:DNA binding"/>
    <property type="evidence" value="ECO:0007669"/>
    <property type="project" value="UniProtKB-KW"/>
</dbReference>
<dbReference type="OrthoDB" id="9812605at2"/>
<keyword evidence="3" id="KW-1185">Reference proteome</keyword>
<protein>
    <submittedName>
        <fullName evidence="2">DNA-binding XRE family transcriptional regulator</fullName>
    </submittedName>
</protein>
<feature type="domain" description="HTH cro/C1-type" evidence="1">
    <location>
        <begin position="20"/>
        <end position="70"/>
    </location>
</feature>
<dbReference type="InterPro" id="IPR001387">
    <property type="entry name" value="Cro/C1-type_HTH"/>
</dbReference>
<evidence type="ECO:0000313" key="3">
    <source>
        <dbReference type="Proteomes" id="UP000295500"/>
    </source>
</evidence>
<dbReference type="SUPFAM" id="SSF47413">
    <property type="entry name" value="lambda repressor-like DNA-binding domains"/>
    <property type="match status" value="1"/>
</dbReference>